<dbReference type="EMBL" id="FOIB01000005">
    <property type="protein sequence ID" value="SEU17162.1"/>
    <property type="molecule type" value="Genomic_DNA"/>
</dbReference>
<dbReference type="OrthoDB" id="679894at2"/>
<name>A0A511T5T0_MYXFU</name>
<dbReference type="RefSeq" id="WP_074955503.1">
    <property type="nucleotide sequence ID" value="NZ_BJXR01000033.1"/>
</dbReference>
<comment type="caution">
    <text evidence="1">The sequence shown here is derived from an EMBL/GenBank/DDBJ whole genome shotgun (WGS) entry which is preliminary data.</text>
</comment>
<evidence type="ECO:0000313" key="1">
    <source>
        <dbReference type="EMBL" id="GEN09297.1"/>
    </source>
</evidence>
<protein>
    <recommendedName>
        <fullName evidence="5">Lipoprotein</fullName>
    </recommendedName>
</protein>
<dbReference type="Proteomes" id="UP000183760">
    <property type="component" value="Unassembled WGS sequence"/>
</dbReference>
<dbReference type="AlphaFoldDB" id="A0A511T5T0"/>
<evidence type="ECO:0000313" key="2">
    <source>
        <dbReference type="EMBL" id="SEU17162.1"/>
    </source>
</evidence>
<accession>A0A511T5T0</accession>
<evidence type="ECO:0000313" key="4">
    <source>
        <dbReference type="Proteomes" id="UP000321514"/>
    </source>
</evidence>
<dbReference type="PROSITE" id="PS51257">
    <property type="entry name" value="PROKAR_LIPOPROTEIN"/>
    <property type="match status" value="1"/>
</dbReference>
<evidence type="ECO:0008006" key="5">
    <source>
        <dbReference type="Google" id="ProtNLM"/>
    </source>
</evidence>
<keyword evidence="3" id="KW-1185">Reference proteome</keyword>
<organism evidence="1 4">
    <name type="scientific">Myxococcus fulvus</name>
    <dbReference type="NCBI Taxonomy" id="33"/>
    <lineage>
        <taxon>Bacteria</taxon>
        <taxon>Pseudomonadati</taxon>
        <taxon>Myxococcota</taxon>
        <taxon>Myxococcia</taxon>
        <taxon>Myxococcales</taxon>
        <taxon>Cystobacterineae</taxon>
        <taxon>Myxococcaceae</taxon>
        <taxon>Myxococcus</taxon>
    </lineage>
</organism>
<dbReference type="EMBL" id="BJXR01000033">
    <property type="protein sequence ID" value="GEN09297.1"/>
    <property type="molecule type" value="Genomic_DNA"/>
</dbReference>
<sequence length="247" mass="25474">MAHAAWKWMVVAVGVGAGVLACSDDDDGGDGGGRDGGFTFDAGVNLVRPGFGEDPGQPVGTAFAFPAGVELAGQPYGANDATKDCGNGVAPVGTGPAVLVCVPLRNMTGAPVQVTLPPGLVMLNVSPSRIQNGMLMGRVRINVPPTGRGPGGVDAGSDGGSDEELYVVPLHMYCLNEARGPSEQDGPFELGPVSSDPDIAELLRLLENKRIENEDDADVVQDALYSITEYNGLTDDDRKAIAALKDL</sequence>
<dbReference type="STRING" id="1334629.MFUL124B02_28040"/>
<evidence type="ECO:0000313" key="3">
    <source>
        <dbReference type="Proteomes" id="UP000183760"/>
    </source>
</evidence>
<reference evidence="2 3" key="1">
    <citation type="submission" date="2016-10" db="EMBL/GenBank/DDBJ databases">
        <authorList>
            <person name="Varghese N."/>
            <person name="Submissions S."/>
        </authorList>
    </citation>
    <scope>NUCLEOTIDE SEQUENCE [LARGE SCALE GENOMIC DNA]</scope>
    <source>
        <strain evidence="2 3">DSM 16525</strain>
    </source>
</reference>
<proteinExistence type="predicted"/>
<reference evidence="1 4" key="2">
    <citation type="submission" date="2019-07" db="EMBL/GenBank/DDBJ databases">
        <title>Whole genome shotgun sequence of Myxococcus fulvus NBRC 100333.</title>
        <authorList>
            <person name="Hosoyama A."/>
            <person name="Uohara A."/>
            <person name="Ohji S."/>
            <person name="Ichikawa N."/>
        </authorList>
    </citation>
    <scope>NUCLEOTIDE SEQUENCE [LARGE SCALE GENOMIC DNA]</scope>
    <source>
        <strain evidence="1 4">NBRC 100333</strain>
    </source>
</reference>
<gene>
    <name evidence="1" type="ORF">MFU01_43340</name>
    <name evidence="2" type="ORF">SAMN05443572_105553</name>
</gene>
<dbReference type="Proteomes" id="UP000321514">
    <property type="component" value="Unassembled WGS sequence"/>
</dbReference>